<dbReference type="EMBL" id="AQGV01000012">
    <property type="protein sequence ID" value="MBE0368139.1"/>
    <property type="molecule type" value="Genomic_DNA"/>
</dbReference>
<gene>
    <name evidence="2" type="ORF">PAUR_a1673</name>
</gene>
<accession>A0ABR9EAZ5</accession>
<name>A0ABR9EAZ5_9GAMM</name>
<organism evidence="2 3">
    <name type="scientific">Pseudoalteromonas aurantia 208</name>
    <dbReference type="NCBI Taxonomy" id="1314867"/>
    <lineage>
        <taxon>Bacteria</taxon>
        <taxon>Pseudomonadati</taxon>
        <taxon>Pseudomonadota</taxon>
        <taxon>Gammaproteobacteria</taxon>
        <taxon>Alteromonadales</taxon>
        <taxon>Pseudoalteromonadaceae</taxon>
        <taxon>Pseudoalteromonas</taxon>
    </lineage>
</organism>
<keyword evidence="3" id="KW-1185">Reference proteome</keyword>
<dbReference type="RefSeq" id="WP_192507462.1">
    <property type="nucleotide sequence ID" value="NZ_AQGV01000012.1"/>
</dbReference>
<evidence type="ECO:0000313" key="2">
    <source>
        <dbReference type="EMBL" id="MBE0368139.1"/>
    </source>
</evidence>
<feature type="signal peptide" evidence="1">
    <location>
        <begin position="1"/>
        <end position="19"/>
    </location>
</feature>
<sequence length="164" mass="18549">MVQFAILLICLFANFKSHALAGKWDFSYQNSYCSMTLVDSFYTDDKALFSYAVIFKFISKSHPNADELLTNNPILEIEPYLLTKNHKRLGAKNLFVNGAQLNAALSNNNFYGIDVMVFLRTLLSSEAVIGVAEFSNGTEIPWTFNTNELQINSEFYKVCVEKST</sequence>
<comment type="caution">
    <text evidence="2">The sequence shown here is derived from an EMBL/GenBank/DDBJ whole genome shotgun (WGS) entry which is preliminary data.</text>
</comment>
<proteinExistence type="predicted"/>
<evidence type="ECO:0000313" key="3">
    <source>
        <dbReference type="Proteomes" id="UP000615755"/>
    </source>
</evidence>
<feature type="chain" id="PRO_5045793521" evidence="1">
    <location>
        <begin position="20"/>
        <end position="164"/>
    </location>
</feature>
<protein>
    <submittedName>
        <fullName evidence="2">Uncharacterized protein</fullName>
    </submittedName>
</protein>
<evidence type="ECO:0000256" key="1">
    <source>
        <dbReference type="SAM" id="SignalP"/>
    </source>
</evidence>
<dbReference type="Proteomes" id="UP000615755">
    <property type="component" value="Unassembled WGS sequence"/>
</dbReference>
<reference evidence="2 3" key="1">
    <citation type="submission" date="2015-03" db="EMBL/GenBank/DDBJ databases">
        <title>Genome sequence of Pseudoalteromonas aurantia.</title>
        <authorList>
            <person name="Xie B.-B."/>
            <person name="Rong J.-C."/>
            <person name="Qin Q.-L."/>
            <person name="Zhang Y.-Z."/>
        </authorList>
    </citation>
    <scope>NUCLEOTIDE SEQUENCE [LARGE SCALE GENOMIC DNA]</scope>
    <source>
        <strain evidence="2 3">208</strain>
    </source>
</reference>
<keyword evidence="1" id="KW-0732">Signal</keyword>